<dbReference type="GO" id="GO:0004674">
    <property type="term" value="F:protein serine/threonine kinase activity"/>
    <property type="evidence" value="ECO:0007669"/>
    <property type="project" value="UniProtKB-EC"/>
</dbReference>
<organism evidence="4 5">
    <name type="scientific">Gimesia aquarii</name>
    <dbReference type="NCBI Taxonomy" id="2527964"/>
    <lineage>
        <taxon>Bacteria</taxon>
        <taxon>Pseudomonadati</taxon>
        <taxon>Planctomycetota</taxon>
        <taxon>Planctomycetia</taxon>
        <taxon>Planctomycetales</taxon>
        <taxon>Planctomycetaceae</taxon>
        <taxon>Gimesia</taxon>
    </lineage>
</organism>
<sequence length="650" mass="73043">MHVTRFEKNCFLASASKQVCFRSGISRIELLVIIFLIIITAALSIPAILSSTESARSTVCKDHLRNLGIGLRQYHETFQFLPPAAVWNPGRFHSMMLNQNRRVDLITHENWALLLLPYLDRKDLADTFDSSHSIGSDENQMLRTTSLTEMSCPTDIYNHQNNLYRFELDPDIPPQVQFARGNYAINGGTQCHRPQIGTSSHPAGEGVKIIANDENRHFQYVGTGIAGVNRAFSMDDFTNGQSTLVAIEEVRAGIHPLDPRGVWALGQIGGSITSAHGISGDAGGPNNQWDRADDLLGCGKLHATIGKEALTKAKMPCTHYIDRNDQATARSMHKDGVNILFLDGAVRFVHDRVDRGLWHVMHARDTPFEILADNFEQRLNHLEPSIDAVAKFSIGQIKELKAGDIFKNSLNMSFVVLPPGEFQMGIPDTGNSSPAPPESPTHLVQITNYVWMGQHEVTQQAFESVMGNNPSFHQTAQGELQPGNFPVERVTWYDAEQFCQRLSNLPEERAAKRRYRLPTEAEWEYACRAGRSTPYDWTFAKRKYVQSGENAGVAPLPISAVGTYAPNEFGLYDMRGNVWEWCADWFDRTYYSRSPKKNPQGPQEGFLKVLRGSDWIYIGELCRINYPILPPWKSNRYLGFRVICETTPSP</sequence>
<dbReference type="InterPro" id="IPR042095">
    <property type="entry name" value="SUMF_sf"/>
</dbReference>
<dbReference type="PANTHER" id="PTHR23150">
    <property type="entry name" value="SULFATASE MODIFYING FACTOR 1, 2"/>
    <property type="match status" value="1"/>
</dbReference>
<dbReference type="Proteomes" id="UP000318704">
    <property type="component" value="Chromosome"/>
</dbReference>
<dbReference type="Pfam" id="PF07596">
    <property type="entry name" value="SBP_bac_10"/>
    <property type="match status" value="1"/>
</dbReference>
<keyword evidence="1" id="KW-0472">Membrane</keyword>
<dbReference type="KEGG" id="gaw:V144x_30050"/>
<feature type="domain" description="Sulfatase-modifying factor enzyme-like" evidence="2">
    <location>
        <begin position="413"/>
        <end position="643"/>
    </location>
</feature>
<dbReference type="InterPro" id="IPR027558">
    <property type="entry name" value="Pre_pil_HX9DG_C"/>
</dbReference>
<feature type="transmembrane region" description="Helical" evidence="1">
    <location>
        <begin position="30"/>
        <end position="49"/>
    </location>
</feature>
<evidence type="ECO:0000313" key="4">
    <source>
        <dbReference type="EMBL" id="QDT97530.1"/>
    </source>
</evidence>
<dbReference type="AlphaFoldDB" id="A0A517VX04"/>
<dbReference type="SUPFAM" id="SSF56436">
    <property type="entry name" value="C-type lectin-like"/>
    <property type="match status" value="1"/>
</dbReference>
<dbReference type="EMBL" id="CP037920">
    <property type="protein sequence ID" value="QDT97530.1"/>
    <property type="molecule type" value="Genomic_DNA"/>
</dbReference>
<evidence type="ECO:0000313" key="5">
    <source>
        <dbReference type="Proteomes" id="UP000318704"/>
    </source>
</evidence>
<dbReference type="EC" id="2.7.11.1" evidence="4"/>
<dbReference type="InterPro" id="IPR011453">
    <property type="entry name" value="DUF1559"/>
</dbReference>
<dbReference type="PANTHER" id="PTHR23150:SF19">
    <property type="entry name" value="FORMYLGLYCINE-GENERATING ENZYME"/>
    <property type="match status" value="1"/>
</dbReference>
<proteinExistence type="predicted"/>
<dbReference type="InterPro" id="IPR051043">
    <property type="entry name" value="Sulfatase_Mod_Factor_Kinase"/>
</dbReference>
<accession>A0A517VX04</accession>
<evidence type="ECO:0000259" key="3">
    <source>
        <dbReference type="Pfam" id="PF07596"/>
    </source>
</evidence>
<dbReference type="NCBIfam" id="TIGR04294">
    <property type="entry name" value="pre_pil_HX9DG"/>
    <property type="match status" value="1"/>
</dbReference>
<protein>
    <submittedName>
        <fullName evidence="4">Serine/threonine-protein kinase pkn1</fullName>
        <ecNumber evidence="4">2.7.11.1</ecNumber>
    </submittedName>
</protein>
<reference evidence="4 5" key="1">
    <citation type="submission" date="2019-03" db="EMBL/GenBank/DDBJ databases">
        <title>Deep-cultivation of Planctomycetes and their phenomic and genomic characterization uncovers novel biology.</title>
        <authorList>
            <person name="Wiegand S."/>
            <person name="Jogler M."/>
            <person name="Boedeker C."/>
            <person name="Pinto D."/>
            <person name="Vollmers J."/>
            <person name="Rivas-Marin E."/>
            <person name="Kohn T."/>
            <person name="Peeters S.H."/>
            <person name="Heuer A."/>
            <person name="Rast P."/>
            <person name="Oberbeckmann S."/>
            <person name="Bunk B."/>
            <person name="Jeske O."/>
            <person name="Meyerdierks A."/>
            <person name="Storesund J.E."/>
            <person name="Kallscheuer N."/>
            <person name="Luecker S."/>
            <person name="Lage O.M."/>
            <person name="Pohl T."/>
            <person name="Merkel B.J."/>
            <person name="Hornburger P."/>
            <person name="Mueller R.-W."/>
            <person name="Bruemmer F."/>
            <person name="Labrenz M."/>
            <person name="Spormann A.M."/>
            <person name="Op den Camp H."/>
            <person name="Overmann J."/>
            <person name="Amann R."/>
            <person name="Jetten M.S.M."/>
            <person name="Mascher T."/>
            <person name="Medema M.H."/>
            <person name="Devos D.P."/>
            <person name="Kaster A.-K."/>
            <person name="Ovreas L."/>
            <person name="Rohde M."/>
            <person name="Galperin M.Y."/>
            <person name="Jogler C."/>
        </authorList>
    </citation>
    <scope>NUCLEOTIDE SEQUENCE [LARGE SCALE GENOMIC DNA]</scope>
    <source>
        <strain evidence="4 5">V144</strain>
    </source>
</reference>
<dbReference type="InterPro" id="IPR045584">
    <property type="entry name" value="Pilin-like"/>
</dbReference>
<dbReference type="Gene3D" id="3.90.1580.10">
    <property type="entry name" value="paralog of FGE (formylglycine-generating enzyme)"/>
    <property type="match status" value="1"/>
</dbReference>
<dbReference type="InterPro" id="IPR016187">
    <property type="entry name" value="CTDL_fold"/>
</dbReference>
<name>A0A517VX04_9PLAN</name>
<dbReference type="RefSeq" id="WP_197998429.1">
    <property type="nucleotide sequence ID" value="NZ_CP037920.1"/>
</dbReference>
<keyword evidence="1" id="KW-0812">Transmembrane</keyword>
<dbReference type="GO" id="GO:0120147">
    <property type="term" value="F:formylglycine-generating oxidase activity"/>
    <property type="evidence" value="ECO:0007669"/>
    <property type="project" value="TreeGrafter"/>
</dbReference>
<feature type="domain" description="DUF1559" evidence="3">
    <location>
        <begin position="53"/>
        <end position="355"/>
    </location>
</feature>
<evidence type="ECO:0000259" key="2">
    <source>
        <dbReference type="Pfam" id="PF03781"/>
    </source>
</evidence>
<dbReference type="InterPro" id="IPR005532">
    <property type="entry name" value="SUMF_dom"/>
</dbReference>
<keyword evidence="4" id="KW-0808">Transferase</keyword>
<dbReference type="SUPFAM" id="SSF54523">
    <property type="entry name" value="Pili subunits"/>
    <property type="match status" value="1"/>
</dbReference>
<dbReference type="Pfam" id="PF03781">
    <property type="entry name" value="FGE-sulfatase"/>
    <property type="match status" value="1"/>
</dbReference>
<gene>
    <name evidence="4" type="primary">pkn1_9</name>
    <name evidence="4" type="ORF">V144x_30050</name>
</gene>
<keyword evidence="4" id="KW-0418">Kinase</keyword>
<evidence type="ECO:0000256" key="1">
    <source>
        <dbReference type="SAM" id="Phobius"/>
    </source>
</evidence>
<keyword evidence="1" id="KW-1133">Transmembrane helix</keyword>